<evidence type="ECO:0000313" key="2">
    <source>
        <dbReference type="Proteomes" id="UP000814033"/>
    </source>
</evidence>
<organism evidence="1 2">
    <name type="scientific">Auriscalpium vulgare</name>
    <dbReference type="NCBI Taxonomy" id="40419"/>
    <lineage>
        <taxon>Eukaryota</taxon>
        <taxon>Fungi</taxon>
        <taxon>Dikarya</taxon>
        <taxon>Basidiomycota</taxon>
        <taxon>Agaricomycotina</taxon>
        <taxon>Agaricomycetes</taxon>
        <taxon>Russulales</taxon>
        <taxon>Auriscalpiaceae</taxon>
        <taxon>Auriscalpium</taxon>
    </lineage>
</organism>
<accession>A0ACB8S519</accession>
<reference evidence="1" key="2">
    <citation type="journal article" date="2022" name="New Phytol.">
        <title>Evolutionary transition to the ectomycorrhizal habit in the genomes of a hyperdiverse lineage of mushroom-forming fungi.</title>
        <authorList>
            <person name="Looney B."/>
            <person name="Miyauchi S."/>
            <person name="Morin E."/>
            <person name="Drula E."/>
            <person name="Courty P.E."/>
            <person name="Kohler A."/>
            <person name="Kuo A."/>
            <person name="LaButti K."/>
            <person name="Pangilinan J."/>
            <person name="Lipzen A."/>
            <person name="Riley R."/>
            <person name="Andreopoulos W."/>
            <person name="He G."/>
            <person name="Johnson J."/>
            <person name="Nolan M."/>
            <person name="Tritt A."/>
            <person name="Barry K.W."/>
            <person name="Grigoriev I.V."/>
            <person name="Nagy L.G."/>
            <person name="Hibbett D."/>
            <person name="Henrissat B."/>
            <person name="Matheny P.B."/>
            <person name="Labbe J."/>
            <person name="Martin F.M."/>
        </authorList>
    </citation>
    <scope>NUCLEOTIDE SEQUENCE</scope>
    <source>
        <strain evidence="1">FP105234-sp</strain>
    </source>
</reference>
<name>A0ACB8S519_9AGAM</name>
<comment type="caution">
    <text evidence="1">The sequence shown here is derived from an EMBL/GenBank/DDBJ whole genome shotgun (WGS) entry which is preliminary data.</text>
</comment>
<keyword evidence="2" id="KW-1185">Reference proteome</keyword>
<evidence type="ECO:0000313" key="1">
    <source>
        <dbReference type="EMBL" id="KAI0051589.1"/>
    </source>
</evidence>
<dbReference type="EMBL" id="MU275851">
    <property type="protein sequence ID" value="KAI0051589.1"/>
    <property type="molecule type" value="Genomic_DNA"/>
</dbReference>
<gene>
    <name evidence="1" type="ORF">FA95DRAFT_238688</name>
</gene>
<protein>
    <submittedName>
        <fullName evidence="1">Uncharacterized protein</fullName>
    </submittedName>
</protein>
<dbReference type="Proteomes" id="UP000814033">
    <property type="component" value="Unassembled WGS sequence"/>
</dbReference>
<proteinExistence type="predicted"/>
<reference evidence="1" key="1">
    <citation type="submission" date="2021-02" db="EMBL/GenBank/DDBJ databases">
        <authorList>
            <consortium name="DOE Joint Genome Institute"/>
            <person name="Ahrendt S."/>
            <person name="Looney B.P."/>
            <person name="Miyauchi S."/>
            <person name="Morin E."/>
            <person name="Drula E."/>
            <person name="Courty P.E."/>
            <person name="Chicoki N."/>
            <person name="Fauchery L."/>
            <person name="Kohler A."/>
            <person name="Kuo A."/>
            <person name="Labutti K."/>
            <person name="Pangilinan J."/>
            <person name="Lipzen A."/>
            <person name="Riley R."/>
            <person name="Andreopoulos W."/>
            <person name="He G."/>
            <person name="Johnson J."/>
            <person name="Barry K.W."/>
            <person name="Grigoriev I.V."/>
            <person name="Nagy L."/>
            <person name="Hibbett D."/>
            <person name="Henrissat B."/>
            <person name="Matheny P.B."/>
            <person name="Labbe J."/>
            <person name="Martin F."/>
        </authorList>
    </citation>
    <scope>NUCLEOTIDE SEQUENCE</scope>
    <source>
        <strain evidence="1">FP105234-sp</strain>
    </source>
</reference>
<sequence length="150" mass="16659">MQTAYSEFNLLASQYLTTPPARLGCCDRLGRIICLTRSNSGPRGRHDRRAMNFETVRIIRNRSRYPLEGRCIVEEMSHFLLNSRSASKITVRHSLLSTFQSTPSTSPAMKFFTAFFALVLAAVVSAGPVADLDKRGGSERAEDPPKGVNH</sequence>